<evidence type="ECO:0000259" key="1">
    <source>
        <dbReference type="SMART" id="SM00849"/>
    </source>
</evidence>
<evidence type="ECO:0000313" key="2">
    <source>
        <dbReference type="EMBL" id="KCZ88914.1"/>
    </source>
</evidence>
<dbReference type="Pfam" id="PF00753">
    <property type="entry name" value="Lactamase_B"/>
    <property type="match status" value="1"/>
</dbReference>
<keyword evidence="3" id="KW-1185">Reference proteome</keyword>
<reference evidence="2 3" key="1">
    <citation type="journal article" date="2014" name="Antonie Van Leeuwenhoek">
        <title>Hyphomonas beringensis sp. nov. and Hyphomonas chukchiensis sp. nov., isolated from surface seawater of the Bering Sea and Chukchi Sea.</title>
        <authorList>
            <person name="Li C."/>
            <person name="Lai Q."/>
            <person name="Li G."/>
            <person name="Dong C."/>
            <person name="Wang J."/>
            <person name="Liao Y."/>
            <person name="Shao Z."/>
        </authorList>
    </citation>
    <scope>NUCLEOTIDE SEQUENCE [LARGE SCALE GENOMIC DNA]</scope>
    <source>
        <strain evidence="2 3">MHS-2</strain>
    </source>
</reference>
<dbReference type="InterPro" id="IPR050662">
    <property type="entry name" value="Sec-metab_biosynth-thioest"/>
</dbReference>
<dbReference type="PATRIC" id="fig|1280950.3.peg.3091"/>
<organism evidence="2 3">
    <name type="scientific">Hyphomonas johnsonii MHS-2</name>
    <dbReference type="NCBI Taxonomy" id="1280950"/>
    <lineage>
        <taxon>Bacteria</taxon>
        <taxon>Pseudomonadati</taxon>
        <taxon>Pseudomonadota</taxon>
        <taxon>Alphaproteobacteria</taxon>
        <taxon>Hyphomonadales</taxon>
        <taxon>Hyphomonadaceae</taxon>
        <taxon>Hyphomonas</taxon>
    </lineage>
</organism>
<proteinExistence type="predicted"/>
<gene>
    <name evidence="2" type="ORF">HJO_15394</name>
</gene>
<dbReference type="STRING" id="1280950.HJO_15394"/>
<dbReference type="Proteomes" id="UP000025171">
    <property type="component" value="Unassembled WGS sequence"/>
</dbReference>
<dbReference type="SUPFAM" id="SSF56281">
    <property type="entry name" value="Metallo-hydrolase/oxidoreductase"/>
    <property type="match status" value="1"/>
</dbReference>
<dbReference type="AlphaFoldDB" id="A0A059FE69"/>
<dbReference type="InterPro" id="IPR001279">
    <property type="entry name" value="Metallo-B-lactamas"/>
</dbReference>
<accession>A0A059FE69</accession>
<protein>
    <submittedName>
        <fullName evidence="2">Metallo-beta-lactamase family protein</fullName>
    </submittedName>
</protein>
<dbReference type="Gene3D" id="1.10.10.10">
    <property type="entry name" value="Winged helix-like DNA-binding domain superfamily/Winged helix DNA-binding domain"/>
    <property type="match status" value="1"/>
</dbReference>
<dbReference type="InterPro" id="IPR036388">
    <property type="entry name" value="WH-like_DNA-bd_sf"/>
</dbReference>
<dbReference type="PANTHER" id="PTHR23131">
    <property type="entry name" value="ENDORIBONUCLEASE LACTB2"/>
    <property type="match status" value="1"/>
</dbReference>
<dbReference type="PANTHER" id="PTHR23131:SF0">
    <property type="entry name" value="ENDORIBONUCLEASE LACTB2"/>
    <property type="match status" value="1"/>
</dbReference>
<comment type="caution">
    <text evidence="2">The sequence shown here is derived from an EMBL/GenBank/DDBJ whole genome shotgun (WGS) entry which is preliminary data.</text>
</comment>
<evidence type="ECO:0000313" key="3">
    <source>
        <dbReference type="Proteomes" id="UP000025171"/>
    </source>
</evidence>
<dbReference type="InterPro" id="IPR041516">
    <property type="entry name" value="LACTB2_WH"/>
</dbReference>
<dbReference type="InterPro" id="IPR036866">
    <property type="entry name" value="RibonucZ/Hydroxyglut_hydro"/>
</dbReference>
<dbReference type="Gene3D" id="3.60.15.10">
    <property type="entry name" value="Ribonuclease Z/Hydroxyacylglutathione hydrolase-like"/>
    <property type="match status" value="1"/>
</dbReference>
<dbReference type="Pfam" id="PF17778">
    <property type="entry name" value="WHD_BLACT"/>
    <property type="match status" value="1"/>
</dbReference>
<dbReference type="CDD" id="cd16278">
    <property type="entry name" value="metallo-hydrolase-like_MBL-fold"/>
    <property type="match status" value="1"/>
</dbReference>
<dbReference type="RefSeq" id="WP_035618663.1">
    <property type="nucleotide sequence ID" value="NZ_ARYK01000009.1"/>
</dbReference>
<dbReference type="OrthoDB" id="9788263at2"/>
<dbReference type="SMART" id="SM00849">
    <property type="entry name" value="Lactamase_B"/>
    <property type="match status" value="1"/>
</dbReference>
<name>A0A059FE69_9PROT</name>
<feature type="domain" description="Metallo-beta-lactamase" evidence="1">
    <location>
        <begin position="37"/>
        <end position="208"/>
    </location>
</feature>
<sequence>MAIPYVRGIEFEYGVVQQVSPLIRRVIANNPGPFTYVGTGVYIVGKGEVAVIDPGPMDETHFDALKAALEGETVTHVLVSHGHSDHSPLAAPLAEWAGCKTYAKNCGVLTAKGELGSADDLGFVPDVRVGDGDSFSGPGWTLDAIETPGHTCNHLCFALREENACFSGDHIMGWSTTVVAPPDGDMADYMASLEKIRMRGFETLWPTHGDPVRGKAFVEEFITEYANHRRAREASILEHLGKGETSIPAMVEIMYANVEKRLHPAAAMSVLGHMMALIREGRVYSPDAAPTVRSRFELVRSAS</sequence>
<dbReference type="eggNOG" id="COG0491">
    <property type="taxonomic scope" value="Bacteria"/>
</dbReference>
<dbReference type="EMBL" id="ARYK01000009">
    <property type="protein sequence ID" value="KCZ88914.1"/>
    <property type="molecule type" value="Genomic_DNA"/>
</dbReference>